<dbReference type="InterPro" id="IPR048970">
    <property type="entry name" value="OB_Ssb-like"/>
</dbReference>
<name>A0AA38C427_TAXCH</name>
<feature type="non-terminal residue" evidence="2">
    <location>
        <position position="195"/>
    </location>
</feature>
<evidence type="ECO:0000313" key="3">
    <source>
        <dbReference type="Proteomes" id="UP000824469"/>
    </source>
</evidence>
<organism evidence="2 3">
    <name type="scientific">Taxus chinensis</name>
    <name type="common">Chinese yew</name>
    <name type="synonym">Taxus wallichiana var. chinensis</name>
    <dbReference type="NCBI Taxonomy" id="29808"/>
    <lineage>
        <taxon>Eukaryota</taxon>
        <taxon>Viridiplantae</taxon>
        <taxon>Streptophyta</taxon>
        <taxon>Embryophyta</taxon>
        <taxon>Tracheophyta</taxon>
        <taxon>Spermatophyta</taxon>
        <taxon>Pinopsida</taxon>
        <taxon>Pinidae</taxon>
        <taxon>Conifers II</taxon>
        <taxon>Cupressales</taxon>
        <taxon>Taxaceae</taxon>
        <taxon>Taxus</taxon>
    </lineage>
</organism>
<proteinExistence type="predicted"/>
<protein>
    <recommendedName>
        <fullName evidence="1">Single-stranded DNA binding protein Ssb-like OB fold domain-containing protein</fullName>
    </recommendedName>
</protein>
<dbReference type="PANTHER" id="PTHR31472">
    <property type="entry name" value="OS05G0244600 PROTEIN"/>
    <property type="match status" value="1"/>
</dbReference>
<dbReference type="InterPro" id="IPR012340">
    <property type="entry name" value="NA-bd_OB-fold"/>
</dbReference>
<feature type="domain" description="Single-stranded DNA binding protein Ssb-like OB fold" evidence="1">
    <location>
        <begin position="7"/>
        <end position="70"/>
    </location>
</feature>
<evidence type="ECO:0000259" key="1">
    <source>
        <dbReference type="Pfam" id="PF21473"/>
    </source>
</evidence>
<evidence type="ECO:0000313" key="2">
    <source>
        <dbReference type="EMBL" id="KAH9289672.1"/>
    </source>
</evidence>
<comment type="caution">
    <text evidence="2">The sequence shown here is derived from an EMBL/GenBank/DDBJ whole genome shotgun (WGS) entry which is preliminary data.</text>
</comment>
<gene>
    <name evidence="2" type="ORF">KI387_033789</name>
</gene>
<dbReference type="EMBL" id="JAHRHJ020003813">
    <property type="protein sequence ID" value="KAH9289672.1"/>
    <property type="molecule type" value="Genomic_DNA"/>
</dbReference>
<accession>A0AA38C427</accession>
<dbReference type="AlphaFoldDB" id="A0AA38C427"/>
<sequence length="195" mass="21812">MAEEFTKVVDAKAVLQKGPQGHQMRLAECLVGDDTAIIVFIARGDQVELVKPGATIILHNAKVDMFRGCIPYKLMDQFNIIKEIKEVGTIKIFLPSEFRNVTLSGDLLKFQLVLHGWRLPCELLVLSLLDVFFINCLQICPKIRSLQWESVVTFLSPSLKSFSHRVESGRIVEITIAQLWSSGNGSLATTLVDLE</sequence>
<keyword evidence="3" id="KW-1185">Reference proteome</keyword>
<dbReference type="Gene3D" id="2.40.50.140">
    <property type="entry name" value="Nucleic acid-binding proteins"/>
    <property type="match status" value="1"/>
</dbReference>
<dbReference type="SUPFAM" id="SSF50249">
    <property type="entry name" value="Nucleic acid-binding proteins"/>
    <property type="match status" value="1"/>
</dbReference>
<dbReference type="Proteomes" id="UP000824469">
    <property type="component" value="Unassembled WGS sequence"/>
</dbReference>
<reference evidence="2 3" key="1">
    <citation type="journal article" date="2021" name="Nat. Plants">
        <title>The Taxus genome provides insights into paclitaxel biosynthesis.</title>
        <authorList>
            <person name="Xiong X."/>
            <person name="Gou J."/>
            <person name="Liao Q."/>
            <person name="Li Y."/>
            <person name="Zhou Q."/>
            <person name="Bi G."/>
            <person name="Li C."/>
            <person name="Du R."/>
            <person name="Wang X."/>
            <person name="Sun T."/>
            <person name="Guo L."/>
            <person name="Liang H."/>
            <person name="Lu P."/>
            <person name="Wu Y."/>
            <person name="Zhang Z."/>
            <person name="Ro D.K."/>
            <person name="Shang Y."/>
            <person name="Huang S."/>
            <person name="Yan J."/>
        </authorList>
    </citation>
    <scope>NUCLEOTIDE SEQUENCE [LARGE SCALE GENOMIC DNA]</scope>
    <source>
        <strain evidence="2">Ta-2019</strain>
    </source>
</reference>
<dbReference type="Pfam" id="PF21473">
    <property type="entry name" value="OB_Ssb-like"/>
    <property type="match status" value="1"/>
</dbReference>
<dbReference type="PANTHER" id="PTHR31472:SF5">
    <property type="entry name" value="OS05G0244600 PROTEIN"/>
    <property type="match status" value="1"/>
</dbReference>